<dbReference type="AlphaFoldDB" id="A0A346AXQ4"/>
<dbReference type="RefSeq" id="WP_107196427.1">
    <property type="nucleotide sequence ID" value="NZ_CALYAU010000002.1"/>
</dbReference>
<dbReference type="SFLD" id="SFLDG01063">
    <property type="entry name" value="activating_enzymes__group_1"/>
    <property type="match status" value="1"/>
</dbReference>
<keyword evidence="7" id="KW-0479">Metal-binding</keyword>
<evidence type="ECO:0000256" key="8">
    <source>
        <dbReference type="ARBA" id="ARBA00023002"/>
    </source>
</evidence>
<evidence type="ECO:0000256" key="2">
    <source>
        <dbReference type="ARBA" id="ARBA00003852"/>
    </source>
</evidence>
<evidence type="ECO:0000256" key="5">
    <source>
        <dbReference type="ARBA" id="ARBA00022485"/>
    </source>
</evidence>
<dbReference type="PANTHER" id="PTHR30352:SF2">
    <property type="entry name" value="ANAEROBIC RIBONUCLEOSIDE-TRIPHOSPHATE REDUCTASE-ACTIVATING PROTEIN"/>
    <property type="match status" value="1"/>
</dbReference>
<dbReference type="InterPro" id="IPR007197">
    <property type="entry name" value="rSAM"/>
</dbReference>
<evidence type="ECO:0000313" key="13">
    <source>
        <dbReference type="EMBL" id="AXL20647.1"/>
    </source>
</evidence>
<dbReference type="GO" id="GO:0004748">
    <property type="term" value="F:ribonucleoside-diphosphate reductase activity, thioredoxin disulfide as acceptor"/>
    <property type="evidence" value="ECO:0007669"/>
    <property type="project" value="TreeGrafter"/>
</dbReference>
<organism evidence="13 14">
    <name type="scientific">Megasphaera stantonii</name>
    <dbReference type="NCBI Taxonomy" id="2144175"/>
    <lineage>
        <taxon>Bacteria</taxon>
        <taxon>Bacillati</taxon>
        <taxon>Bacillota</taxon>
        <taxon>Negativicutes</taxon>
        <taxon>Veillonellales</taxon>
        <taxon>Veillonellaceae</taxon>
        <taxon>Megasphaera</taxon>
    </lineage>
</organism>
<dbReference type="InterPro" id="IPR013785">
    <property type="entry name" value="Aldolase_TIM"/>
</dbReference>
<evidence type="ECO:0000256" key="10">
    <source>
        <dbReference type="ARBA" id="ARBA00023014"/>
    </source>
</evidence>
<dbReference type="Pfam" id="PF13353">
    <property type="entry name" value="Fer4_12"/>
    <property type="match status" value="1"/>
</dbReference>
<dbReference type="InterPro" id="IPR058240">
    <property type="entry name" value="rSAM_sf"/>
</dbReference>
<sequence>MRYGQIRQYDIANGPGIRATVFVTGCSRHCVNCFNEEYQDFNAGSEWTAAETERLISYLQDDTNSGLTLLGGEPMENAEDLLELVQVVRRAVPEKSIWVYSGFLYEEILAQPARKALLEACDVLVDGPFVDALKDPGLYFRGSSNQRVIDVAKSREAGKAVLLWPDGR</sequence>
<dbReference type="SUPFAM" id="SSF102114">
    <property type="entry name" value="Radical SAM enzymes"/>
    <property type="match status" value="1"/>
</dbReference>
<accession>A0A346AXQ4</accession>
<dbReference type="EC" id="1.97.1.-" evidence="12"/>
<dbReference type="Proteomes" id="UP000254337">
    <property type="component" value="Chromosome"/>
</dbReference>
<protein>
    <recommendedName>
        <fullName evidence="4 12">Anaerobic ribonucleoside-triphosphate reductase-activating protein</fullName>
        <ecNumber evidence="12">1.97.1.-</ecNumber>
    </recommendedName>
</protein>
<comment type="cofactor">
    <cofactor evidence="1">
        <name>[4Fe-4S] cluster</name>
        <dbReference type="ChEBI" id="CHEBI:49883"/>
    </cofactor>
</comment>
<dbReference type="GO" id="GO:0046872">
    <property type="term" value="F:metal ion binding"/>
    <property type="evidence" value="ECO:0007669"/>
    <property type="project" value="UniProtKB-KW"/>
</dbReference>
<dbReference type="InterPro" id="IPR034457">
    <property type="entry name" value="Organic_radical-activating"/>
</dbReference>
<dbReference type="KEGG" id="meg:DKB62_03130"/>
<keyword evidence="14" id="KW-1185">Reference proteome</keyword>
<evidence type="ECO:0000256" key="1">
    <source>
        <dbReference type="ARBA" id="ARBA00001966"/>
    </source>
</evidence>
<evidence type="ECO:0000256" key="12">
    <source>
        <dbReference type="PIRNR" id="PIRNR000368"/>
    </source>
</evidence>
<dbReference type="InterPro" id="IPR001989">
    <property type="entry name" value="Radical_activat_CS"/>
</dbReference>
<dbReference type="InterPro" id="IPR012837">
    <property type="entry name" value="NrdG"/>
</dbReference>
<dbReference type="SFLD" id="SFLDG01066">
    <property type="entry name" value="organic_radical-activating_enz"/>
    <property type="match status" value="1"/>
</dbReference>
<comment type="function">
    <text evidence="2 12">Activation of anaerobic ribonucleoside-triphosphate reductase under anaerobic conditions by generation of an organic free radical, using S-adenosylmethionine and reduced flavodoxin as cosubstrates to produce 5'-deoxy-adenosine.</text>
</comment>
<dbReference type="EMBL" id="CP029462">
    <property type="protein sequence ID" value="AXL20647.1"/>
    <property type="molecule type" value="Genomic_DNA"/>
</dbReference>
<dbReference type="GO" id="GO:0043365">
    <property type="term" value="F:[formate-C-acetyltransferase]-activating enzyme activity"/>
    <property type="evidence" value="ECO:0007669"/>
    <property type="project" value="InterPro"/>
</dbReference>
<proteinExistence type="inferred from homology"/>
<dbReference type="GO" id="GO:0051539">
    <property type="term" value="F:4 iron, 4 sulfur cluster binding"/>
    <property type="evidence" value="ECO:0007669"/>
    <property type="project" value="UniProtKB-KW"/>
</dbReference>
<evidence type="ECO:0000256" key="6">
    <source>
        <dbReference type="ARBA" id="ARBA00022691"/>
    </source>
</evidence>
<evidence type="ECO:0000256" key="4">
    <source>
        <dbReference type="ARBA" id="ARBA00014281"/>
    </source>
</evidence>
<dbReference type="NCBIfam" id="TIGR02491">
    <property type="entry name" value="NrdG"/>
    <property type="match status" value="1"/>
</dbReference>
<dbReference type="PROSITE" id="PS01087">
    <property type="entry name" value="RADICAL_ACTIVATING"/>
    <property type="match status" value="1"/>
</dbReference>
<keyword evidence="10" id="KW-0411">Iron-sulfur</keyword>
<keyword evidence="5" id="KW-0004">4Fe-4S</keyword>
<dbReference type="SFLD" id="SFLDF00299">
    <property type="entry name" value="anaerobic_ribonucleoside-triph"/>
    <property type="match status" value="1"/>
</dbReference>
<evidence type="ECO:0000256" key="3">
    <source>
        <dbReference type="ARBA" id="ARBA00009777"/>
    </source>
</evidence>
<dbReference type="OrthoDB" id="9782387at2"/>
<keyword evidence="6" id="KW-0949">S-adenosyl-L-methionine</keyword>
<gene>
    <name evidence="13" type="primary">nrdG</name>
    <name evidence="13" type="ORF">DKB62_03130</name>
</gene>
<dbReference type="PIRSF" id="PIRSF000368">
    <property type="entry name" value="NrdG"/>
    <property type="match status" value="1"/>
</dbReference>
<dbReference type="Gene3D" id="3.20.20.70">
    <property type="entry name" value="Aldolase class I"/>
    <property type="match status" value="1"/>
</dbReference>
<comment type="catalytic activity">
    <reaction evidence="11">
        <text>glycyl-[protein] + reduced [flavodoxin] + S-adenosyl-L-methionine = glycin-2-yl radical-[protein] + semiquinone [flavodoxin] + 5'-deoxyadenosine + L-methionine + H(+)</text>
        <dbReference type="Rhea" id="RHEA:61976"/>
        <dbReference type="Rhea" id="RHEA-COMP:10622"/>
        <dbReference type="Rhea" id="RHEA-COMP:14480"/>
        <dbReference type="Rhea" id="RHEA-COMP:15993"/>
        <dbReference type="Rhea" id="RHEA-COMP:15994"/>
        <dbReference type="ChEBI" id="CHEBI:15378"/>
        <dbReference type="ChEBI" id="CHEBI:17319"/>
        <dbReference type="ChEBI" id="CHEBI:29947"/>
        <dbReference type="ChEBI" id="CHEBI:32722"/>
        <dbReference type="ChEBI" id="CHEBI:57618"/>
        <dbReference type="ChEBI" id="CHEBI:57844"/>
        <dbReference type="ChEBI" id="CHEBI:59789"/>
        <dbReference type="ChEBI" id="CHEBI:140311"/>
    </reaction>
</comment>
<comment type="similarity">
    <text evidence="3 12">Belongs to the organic radical-activating enzymes family.</text>
</comment>
<evidence type="ECO:0000313" key="14">
    <source>
        <dbReference type="Proteomes" id="UP000254337"/>
    </source>
</evidence>
<dbReference type="CDD" id="cd01335">
    <property type="entry name" value="Radical_SAM"/>
    <property type="match status" value="1"/>
</dbReference>
<evidence type="ECO:0000256" key="7">
    <source>
        <dbReference type="ARBA" id="ARBA00022723"/>
    </source>
</evidence>
<keyword evidence="8 12" id="KW-0560">Oxidoreductase</keyword>
<keyword evidence="9" id="KW-0408">Iron</keyword>
<name>A0A346AXQ4_9FIRM</name>
<evidence type="ECO:0000256" key="11">
    <source>
        <dbReference type="ARBA" id="ARBA00047365"/>
    </source>
</evidence>
<evidence type="ECO:0000256" key="9">
    <source>
        <dbReference type="ARBA" id="ARBA00023004"/>
    </source>
</evidence>
<dbReference type="PANTHER" id="PTHR30352">
    <property type="entry name" value="PYRUVATE FORMATE-LYASE-ACTIVATING ENZYME"/>
    <property type="match status" value="1"/>
</dbReference>
<dbReference type="SFLD" id="SFLDS00029">
    <property type="entry name" value="Radical_SAM"/>
    <property type="match status" value="1"/>
</dbReference>
<reference evidence="13 14" key="1">
    <citation type="submission" date="2018-05" db="EMBL/GenBank/DDBJ databases">
        <title>Complete genome sequence of Megasphaera sp. AJH120T, isolated from the ceca of a chicken.</title>
        <authorList>
            <person name="Maki J."/>
            <person name="Looft T."/>
        </authorList>
    </citation>
    <scope>NUCLEOTIDE SEQUENCE [LARGE SCALE GENOMIC DNA]</scope>
    <source>
        <strain evidence="13 14">AJH120</strain>
    </source>
</reference>